<gene>
    <name evidence="1" type="ORF">BFL37_00865</name>
</gene>
<protein>
    <submittedName>
        <fullName evidence="1">Uncharacterized protein</fullName>
    </submittedName>
</protein>
<dbReference type="EMBL" id="MDJZ01000003">
    <property type="protein sequence ID" value="OUE27876.1"/>
    <property type="molecule type" value="Genomic_DNA"/>
</dbReference>
<organism evidence="1 2">
    <name type="scientific">Clavibacter michiganensis</name>
    <dbReference type="NCBI Taxonomy" id="28447"/>
    <lineage>
        <taxon>Bacteria</taxon>
        <taxon>Bacillati</taxon>
        <taxon>Actinomycetota</taxon>
        <taxon>Actinomycetes</taxon>
        <taxon>Micrococcales</taxon>
        <taxon>Microbacteriaceae</taxon>
        <taxon>Clavibacter</taxon>
    </lineage>
</organism>
<sequence length="38" mass="4356">MSNPARRRTNNYNYLVGHFFCALVLPKPQNSPPLIPQT</sequence>
<dbReference type="AlphaFoldDB" id="A0A251YUF8"/>
<evidence type="ECO:0000313" key="2">
    <source>
        <dbReference type="Proteomes" id="UP000195101"/>
    </source>
</evidence>
<evidence type="ECO:0000313" key="1">
    <source>
        <dbReference type="EMBL" id="OUE27876.1"/>
    </source>
</evidence>
<name>A0A251YUF8_9MICO</name>
<dbReference type="Proteomes" id="UP000195101">
    <property type="component" value="Unassembled WGS sequence"/>
</dbReference>
<accession>A0A251YUF8</accession>
<keyword evidence="2" id="KW-1185">Reference proteome</keyword>
<proteinExistence type="predicted"/>
<comment type="caution">
    <text evidence="1">The sequence shown here is derived from an EMBL/GenBank/DDBJ whole genome shotgun (WGS) entry which is preliminary data.</text>
</comment>
<reference evidence="1 2" key="1">
    <citation type="submission" date="2016-08" db="EMBL/GenBank/DDBJ databases">
        <title>Genome sequence of Clavibacter michiganensis spp strain CFBP8019.</title>
        <authorList>
            <person name="Thapa S.P."/>
            <person name="Coaker G."/>
            <person name="Jacques M.-A."/>
        </authorList>
    </citation>
    <scope>NUCLEOTIDE SEQUENCE [LARGE SCALE GENOMIC DNA]</scope>
    <source>
        <strain evidence="1">CFBP8019</strain>
    </source>
</reference>